<evidence type="ECO:0000256" key="9">
    <source>
        <dbReference type="ARBA" id="ARBA00049144"/>
    </source>
</evidence>
<evidence type="ECO:0000256" key="8">
    <source>
        <dbReference type="ARBA" id="ARBA00022898"/>
    </source>
</evidence>
<keyword evidence="6" id="KW-0028">Amino-acid biosynthesis</keyword>
<accession>A0A395M2W9</accession>
<dbReference type="InterPro" id="IPR001926">
    <property type="entry name" value="TrpB-like_PALP"/>
</dbReference>
<evidence type="ECO:0000313" key="14">
    <source>
        <dbReference type="Proteomes" id="UP000266389"/>
    </source>
</evidence>
<evidence type="ECO:0000256" key="4">
    <source>
        <dbReference type="ARBA" id="ARBA00013028"/>
    </source>
</evidence>
<feature type="non-terminal residue" evidence="13">
    <location>
        <position position="1"/>
    </location>
</feature>
<dbReference type="GO" id="GO:0030170">
    <property type="term" value="F:pyridoxal phosphate binding"/>
    <property type="evidence" value="ECO:0007669"/>
    <property type="project" value="InterPro"/>
</dbReference>
<evidence type="ECO:0000256" key="7">
    <source>
        <dbReference type="ARBA" id="ARBA00022697"/>
    </source>
</evidence>
<comment type="similarity">
    <text evidence="3">Belongs to the threonine synthase family.</text>
</comment>
<gene>
    <name evidence="13" type="ORF">D0433_02145</name>
</gene>
<dbReference type="PANTHER" id="PTHR42690:SF1">
    <property type="entry name" value="THREONINE SYNTHASE-LIKE 2"/>
    <property type="match status" value="1"/>
</dbReference>
<evidence type="ECO:0000256" key="1">
    <source>
        <dbReference type="ARBA" id="ARBA00001933"/>
    </source>
</evidence>
<dbReference type="Proteomes" id="UP000266389">
    <property type="component" value="Unassembled WGS sequence"/>
</dbReference>
<organism evidence="13 14">
    <name type="scientific">Candidatus Thermochlorobacter aerophilus</name>
    <dbReference type="NCBI Taxonomy" id="1868324"/>
    <lineage>
        <taxon>Bacteria</taxon>
        <taxon>Pseudomonadati</taxon>
        <taxon>Chlorobiota</taxon>
        <taxon>Chlorobiia</taxon>
        <taxon>Chlorobiales</taxon>
        <taxon>Candidatus Thermochlorobacteriaceae</taxon>
        <taxon>Candidatus Thermochlorobacter</taxon>
    </lineage>
</organism>
<dbReference type="InterPro" id="IPR036052">
    <property type="entry name" value="TrpB-like_PALP_sf"/>
</dbReference>
<comment type="cofactor">
    <cofactor evidence="1 11">
        <name>pyridoxal 5'-phosphate</name>
        <dbReference type="ChEBI" id="CHEBI:597326"/>
    </cofactor>
</comment>
<evidence type="ECO:0000259" key="12">
    <source>
        <dbReference type="Pfam" id="PF00291"/>
    </source>
</evidence>
<evidence type="ECO:0000256" key="11">
    <source>
        <dbReference type="PIRSR" id="PIRSR604450-51"/>
    </source>
</evidence>
<feature type="domain" description="Tryptophan synthase beta chain-like PALP" evidence="12">
    <location>
        <begin position="45"/>
        <end position="341"/>
    </location>
</feature>
<keyword evidence="8 11" id="KW-0663">Pyridoxal phosphate</keyword>
<dbReference type="GO" id="GO:0009088">
    <property type="term" value="P:threonine biosynthetic process"/>
    <property type="evidence" value="ECO:0007669"/>
    <property type="project" value="UniProtKB-UniRule"/>
</dbReference>
<keyword evidence="7" id="KW-0791">Threonine biosynthesis</keyword>
<dbReference type="PROSITE" id="PS00165">
    <property type="entry name" value="DEHYDRATASE_SER_THR"/>
    <property type="match status" value="1"/>
</dbReference>
<name>A0A395M2W9_9BACT</name>
<evidence type="ECO:0000313" key="13">
    <source>
        <dbReference type="EMBL" id="RFM25145.1"/>
    </source>
</evidence>
<comment type="pathway">
    <text evidence="2">Amino-acid biosynthesis; L-threonine biosynthesis; L-threonine from L-aspartate: step 5/5.</text>
</comment>
<dbReference type="EC" id="4.2.3.1" evidence="4 10"/>
<dbReference type="GO" id="GO:0004795">
    <property type="term" value="F:threonine synthase activity"/>
    <property type="evidence" value="ECO:0007669"/>
    <property type="project" value="UniProtKB-UniRule"/>
</dbReference>
<comment type="caution">
    <text evidence="13">The sequence shown here is derived from an EMBL/GenBank/DDBJ whole genome shotgun (WGS) entry which is preliminary data.</text>
</comment>
<dbReference type="NCBIfam" id="TIGR00260">
    <property type="entry name" value="thrC"/>
    <property type="match status" value="1"/>
</dbReference>
<evidence type="ECO:0000256" key="6">
    <source>
        <dbReference type="ARBA" id="ARBA00022605"/>
    </source>
</evidence>
<feature type="modified residue" description="N6-(pyridoxal phosphate)lysine" evidence="11">
    <location>
        <position position="67"/>
    </location>
</feature>
<dbReference type="Gene3D" id="3.40.50.1100">
    <property type="match status" value="2"/>
</dbReference>
<dbReference type="InterPro" id="IPR004450">
    <property type="entry name" value="Thr_synthase-like"/>
</dbReference>
<evidence type="ECO:0000256" key="10">
    <source>
        <dbReference type="NCBIfam" id="TIGR00260"/>
    </source>
</evidence>
<dbReference type="PANTHER" id="PTHR42690">
    <property type="entry name" value="THREONINE SYNTHASE FAMILY MEMBER"/>
    <property type="match status" value="1"/>
</dbReference>
<evidence type="ECO:0000256" key="3">
    <source>
        <dbReference type="ARBA" id="ARBA00005517"/>
    </source>
</evidence>
<dbReference type="SUPFAM" id="SSF53686">
    <property type="entry name" value="Tryptophan synthase beta subunit-like PLP-dependent enzymes"/>
    <property type="match status" value="1"/>
</dbReference>
<evidence type="ECO:0000256" key="2">
    <source>
        <dbReference type="ARBA" id="ARBA00004979"/>
    </source>
</evidence>
<keyword evidence="13" id="KW-0456">Lyase</keyword>
<dbReference type="UniPathway" id="UPA00050">
    <property type="reaction ID" value="UER00065"/>
</dbReference>
<dbReference type="AlphaFoldDB" id="A0A395M2W9"/>
<protein>
    <recommendedName>
        <fullName evidence="5 10">Threonine synthase</fullName>
        <ecNumber evidence="4 10">4.2.3.1</ecNumber>
    </recommendedName>
</protein>
<reference evidence="13 14" key="1">
    <citation type="journal article" date="2011" name="ISME J.">
        <title>Community ecology of hot spring cyanobacterial mats: predominant populations and their functional potential.</title>
        <authorList>
            <person name="Klatt C.G."/>
            <person name="Wood J.M."/>
            <person name="Rusch D.B."/>
            <person name="Bateson M.M."/>
            <person name="Hamamura N."/>
            <person name="Heidelberg J.F."/>
            <person name="Grossman A.R."/>
            <person name="Bhaya D."/>
            <person name="Cohan F.M."/>
            <person name="Kuhl M."/>
            <person name="Bryant D.A."/>
            <person name="Ward D.M."/>
        </authorList>
    </citation>
    <scope>NUCLEOTIDE SEQUENCE [LARGE SCALE GENOMIC DNA]</scope>
    <source>
        <strain evidence="13">OS</strain>
    </source>
</reference>
<dbReference type="EMBL" id="PHFL01000009">
    <property type="protein sequence ID" value="RFM25145.1"/>
    <property type="molecule type" value="Genomic_DNA"/>
</dbReference>
<sequence>DFFRLSRIRSFQEIAFEAAQSLFQGALLNRDLKAIIEDAINFDAPLVRLDQSTFMLELFHGETLAFKDFGARFLARLMKHFLHDAKQETLILVATSGDTGSAVAHGFLGMDGFKVCLLYPSGKVSKIQEQQLTTIGGNVIALEIQGTFDDCQRLVKQAFLDADLRERFQLSSANSINIARLIPQMFYYLRAYSQLHHSVLSKPLIFSVPSGNFGNLTAGLFAKHIGLPVSKFIAATNINDIVPKYLERGIFEPKPSLQTLSNAMDVGNPSNFARMLALYGSVEKMREDIYGASFTDAETLEGMREIYRRYEYIAEPHTAIGYLGLEHYRKQVGSDHVGIVLATAHPAKFLDAIEQAGLKPPAVPERLAQALQKPKQSVLLTNDFSALKGFLMAM</sequence>
<evidence type="ECO:0000256" key="5">
    <source>
        <dbReference type="ARBA" id="ARBA00018679"/>
    </source>
</evidence>
<dbReference type="InterPro" id="IPR051166">
    <property type="entry name" value="Threonine_Synthase"/>
</dbReference>
<proteinExistence type="inferred from homology"/>
<dbReference type="Pfam" id="PF00291">
    <property type="entry name" value="PALP"/>
    <property type="match status" value="1"/>
</dbReference>
<dbReference type="InterPro" id="IPR000634">
    <property type="entry name" value="Ser/Thr_deHydtase_PyrdxlP-BS"/>
</dbReference>
<comment type="catalytic activity">
    <reaction evidence="9">
        <text>O-phospho-L-homoserine + H2O = L-threonine + phosphate</text>
        <dbReference type="Rhea" id="RHEA:10840"/>
        <dbReference type="ChEBI" id="CHEBI:15377"/>
        <dbReference type="ChEBI" id="CHEBI:43474"/>
        <dbReference type="ChEBI" id="CHEBI:57590"/>
        <dbReference type="ChEBI" id="CHEBI:57926"/>
        <dbReference type="EC" id="4.2.3.1"/>
    </reaction>
</comment>